<evidence type="ECO:0000313" key="6">
    <source>
        <dbReference type="Proteomes" id="UP000064967"/>
    </source>
</evidence>
<evidence type="ECO:0000313" key="5">
    <source>
        <dbReference type="EMBL" id="AKU95682.1"/>
    </source>
</evidence>
<keyword evidence="1" id="KW-0805">Transcription regulation</keyword>
<dbReference type="PROSITE" id="PS51118">
    <property type="entry name" value="HTH_HXLR"/>
    <property type="match status" value="1"/>
</dbReference>
<dbReference type="PANTHER" id="PTHR33204:SF39">
    <property type="entry name" value="TRANSCRIPTIONAL REGULATORY PROTEIN"/>
    <property type="match status" value="1"/>
</dbReference>
<proteinExistence type="predicted"/>
<protein>
    <submittedName>
        <fullName evidence="5">Transcriptional regulator, HxlR family</fullName>
    </submittedName>
</protein>
<dbReference type="Gene3D" id="1.10.10.10">
    <property type="entry name" value="Winged helix-like DNA-binding domain superfamily/Winged helix DNA-binding domain"/>
    <property type="match status" value="1"/>
</dbReference>
<evidence type="ECO:0000256" key="1">
    <source>
        <dbReference type="ARBA" id="ARBA00023015"/>
    </source>
</evidence>
<sequence>MEKSIHDSCAGGTKGVLNFRPDPSNGICARLGDKWTVLVIWRLSVASGRRLRFSALRSELVGITQRMLTRTLRNLQRDGFVVRHYFPDVPPRVEYELTEMGAGVLRALEGINFWIRDNLARVEECRRAYDNPEP</sequence>
<dbReference type="Proteomes" id="UP000064967">
    <property type="component" value="Chromosome"/>
</dbReference>
<keyword evidence="2" id="KW-0238">DNA-binding</keyword>
<dbReference type="EMBL" id="CP012333">
    <property type="protein sequence ID" value="AKU95682.1"/>
    <property type="molecule type" value="Genomic_DNA"/>
</dbReference>
<organism evidence="5 6">
    <name type="scientific">Labilithrix luteola</name>
    <dbReference type="NCBI Taxonomy" id="1391654"/>
    <lineage>
        <taxon>Bacteria</taxon>
        <taxon>Pseudomonadati</taxon>
        <taxon>Myxococcota</taxon>
        <taxon>Polyangia</taxon>
        <taxon>Polyangiales</taxon>
        <taxon>Labilitrichaceae</taxon>
        <taxon>Labilithrix</taxon>
    </lineage>
</organism>
<dbReference type="AlphaFoldDB" id="A0A0K1PQ82"/>
<evidence type="ECO:0000256" key="2">
    <source>
        <dbReference type="ARBA" id="ARBA00023125"/>
    </source>
</evidence>
<dbReference type="OrthoDB" id="9800350at2"/>
<evidence type="ECO:0000256" key="3">
    <source>
        <dbReference type="ARBA" id="ARBA00023163"/>
    </source>
</evidence>
<dbReference type="STRING" id="1391654.AKJ09_02346"/>
<dbReference type="PATRIC" id="fig|1391654.3.peg.2376"/>
<keyword evidence="3" id="KW-0804">Transcription</keyword>
<reference evidence="5 6" key="1">
    <citation type="submission" date="2015-08" db="EMBL/GenBank/DDBJ databases">
        <authorList>
            <person name="Babu N.S."/>
            <person name="Beckwith C.J."/>
            <person name="Beseler K.G."/>
            <person name="Brison A."/>
            <person name="Carone J.V."/>
            <person name="Caskin T.P."/>
            <person name="Diamond M."/>
            <person name="Durham M.E."/>
            <person name="Foxe J.M."/>
            <person name="Go M."/>
            <person name="Henderson B.A."/>
            <person name="Jones I.B."/>
            <person name="McGettigan J.A."/>
            <person name="Micheletti S.J."/>
            <person name="Nasrallah M.E."/>
            <person name="Ortiz D."/>
            <person name="Piller C.R."/>
            <person name="Privatt S.R."/>
            <person name="Schneider S.L."/>
            <person name="Sharp S."/>
            <person name="Smith T.C."/>
            <person name="Stanton J.D."/>
            <person name="Ullery H.E."/>
            <person name="Wilson R.J."/>
            <person name="Serrano M.G."/>
            <person name="Buck G."/>
            <person name="Lee V."/>
            <person name="Wang Y."/>
            <person name="Carvalho R."/>
            <person name="Voegtly L."/>
            <person name="Shi R."/>
            <person name="Duckworth R."/>
            <person name="Johnson A."/>
            <person name="Loviza R."/>
            <person name="Walstead R."/>
            <person name="Shah Z."/>
            <person name="Kiflezghi M."/>
            <person name="Wade K."/>
            <person name="Ball S.L."/>
            <person name="Bradley K.W."/>
            <person name="Asai D.J."/>
            <person name="Bowman C.A."/>
            <person name="Russell D.A."/>
            <person name="Pope W.H."/>
            <person name="Jacobs-Sera D."/>
            <person name="Hendrix R.W."/>
            <person name="Hatfull G.F."/>
        </authorList>
    </citation>
    <scope>NUCLEOTIDE SEQUENCE [LARGE SCALE GENOMIC DNA]</scope>
    <source>
        <strain evidence="5 6">DSM 27648</strain>
    </source>
</reference>
<dbReference type="SUPFAM" id="SSF46785">
    <property type="entry name" value="Winged helix' DNA-binding domain"/>
    <property type="match status" value="1"/>
</dbReference>
<dbReference type="PANTHER" id="PTHR33204">
    <property type="entry name" value="TRANSCRIPTIONAL REGULATOR, MARR FAMILY"/>
    <property type="match status" value="1"/>
</dbReference>
<dbReference type="GO" id="GO:0003677">
    <property type="term" value="F:DNA binding"/>
    <property type="evidence" value="ECO:0007669"/>
    <property type="project" value="UniProtKB-KW"/>
</dbReference>
<evidence type="ECO:0000259" key="4">
    <source>
        <dbReference type="PROSITE" id="PS51118"/>
    </source>
</evidence>
<name>A0A0K1PQ82_9BACT</name>
<keyword evidence="6" id="KW-1185">Reference proteome</keyword>
<feature type="domain" description="HTH hxlR-type" evidence="4">
    <location>
        <begin position="22"/>
        <end position="123"/>
    </location>
</feature>
<dbReference type="KEGG" id="llu:AKJ09_02346"/>
<accession>A0A0K1PQ82</accession>
<dbReference type="InterPro" id="IPR036388">
    <property type="entry name" value="WH-like_DNA-bd_sf"/>
</dbReference>
<dbReference type="Pfam" id="PF01638">
    <property type="entry name" value="HxlR"/>
    <property type="match status" value="1"/>
</dbReference>
<dbReference type="InterPro" id="IPR036390">
    <property type="entry name" value="WH_DNA-bd_sf"/>
</dbReference>
<dbReference type="InterPro" id="IPR002577">
    <property type="entry name" value="HTH_HxlR"/>
</dbReference>
<gene>
    <name evidence="5" type="ORF">AKJ09_02346</name>
</gene>